<dbReference type="PROSITE" id="PS51257">
    <property type="entry name" value="PROKAR_LIPOPROTEIN"/>
    <property type="match status" value="1"/>
</dbReference>
<keyword evidence="3" id="KW-1185">Reference proteome</keyword>
<proteinExistence type="predicted"/>
<protein>
    <submittedName>
        <fullName evidence="2">SusD/RagB family nutrient-binding outer membrane lipoprotein</fullName>
    </submittedName>
</protein>
<name>A0A2G0CF08_9BACT</name>
<dbReference type="EMBL" id="PDLO01000003">
    <property type="protein sequence ID" value="PHK98563.1"/>
    <property type="molecule type" value="Genomic_DNA"/>
</dbReference>
<keyword evidence="2" id="KW-0449">Lipoprotein</keyword>
<gene>
    <name evidence="2" type="ORF">CGL56_08805</name>
</gene>
<feature type="chain" id="PRO_5013632407" evidence="1">
    <location>
        <begin position="19"/>
        <end position="488"/>
    </location>
</feature>
<comment type="caution">
    <text evidence="2">The sequence shown here is derived from an EMBL/GenBank/DDBJ whole genome shotgun (WGS) entry which is preliminary data.</text>
</comment>
<organism evidence="2 3">
    <name type="scientific">Neolewinella marina</name>
    <dbReference type="NCBI Taxonomy" id="438751"/>
    <lineage>
        <taxon>Bacteria</taxon>
        <taxon>Pseudomonadati</taxon>
        <taxon>Bacteroidota</taxon>
        <taxon>Saprospiria</taxon>
        <taxon>Saprospirales</taxon>
        <taxon>Lewinellaceae</taxon>
        <taxon>Neolewinella</taxon>
    </lineage>
</organism>
<dbReference type="InterPro" id="IPR011990">
    <property type="entry name" value="TPR-like_helical_dom_sf"/>
</dbReference>
<evidence type="ECO:0000313" key="2">
    <source>
        <dbReference type="EMBL" id="PHK98563.1"/>
    </source>
</evidence>
<evidence type="ECO:0000313" key="3">
    <source>
        <dbReference type="Proteomes" id="UP000226437"/>
    </source>
</evidence>
<dbReference type="InterPro" id="IPR041662">
    <property type="entry name" value="SusD-like_2"/>
</dbReference>
<accession>A0A2G0CF08</accession>
<sequence>MNRIFLACLLLVGFTACTDEFEEINTNPNSPVEVPTPYLITQAQRGLVDLVLGEGFAGTGTYGSHYIQHLSQTQYTDVTRYDDVRTSFYGFYTGGLEDLENVILLNTSEETKGSVSDYGPNANQIALAKIMQSWAFLSMTDFWGDIPYSEALKGLENLNPRYDEQEAIYRGVVNTLVEAGDMIVPGVVEGDIIYNGNMELWRKFANSIILRAGIRVSDVAPELGREWVNLALSRGVIEDNSENAQLSYITGGEFANNTFYTDALTRTDYAISEPLVEFLEERNDPRLPVYAQPTANSVDAGRTEYVGMPYGISEGDAGAIPVAAISFPGLAFVGIDAPAVMLTYSEVLFNRSEAAARGWISGDAEALYNAAVTASLNQHGITDEDVVEDYLEQDEVAYDANNFEKSIGQQKWVSLYFQGLEAWSEWRRLGYPELDPAPAAIVIKTIPTRRGYPDNEFSLNKENYLEALQRQFGSDEDPLDGLVWWDVE</sequence>
<dbReference type="Proteomes" id="UP000226437">
    <property type="component" value="Unassembled WGS sequence"/>
</dbReference>
<dbReference type="RefSeq" id="WP_099106173.1">
    <property type="nucleotide sequence ID" value="NZ_JAATJF010000001.1"/>
</dbReference>
<keyword evidence="1" id="KW-0732">Signal</keyword>
<dbReference type="AlphaFoldDB" id="A0A2G0CF08"/>
<dbReference type="Pfam" id="PF12771">
    <property type="entry name" value="SusD-like_2"/>
    <property type="match status" value="1"/>
</dbReference>
<feature type="signal peptide" evidence="1">
    <location>
        <begin position="1"/>
        <end position="18"/>
    </location>
</feature>
<dbReference type="SUPFAM" id="SSF48452">
    <property type="entry name" value="TPR-like"/>
    <property type="match status" value="1"/>
</dbReference>
<dbReference type="Gene3D" id="1.25.40.390">
    <property type="match status" value="1"/>
</dbReference>
<dbReference type="OrthoDB" id="9766256at2"/>
<reference evidence="2 3" key="1">
    <citation type="submission" date="2017-10" db="EMBL/GenBank/DDBJ databases">
        <title>The draft genome sequence of Lewinella marina KCTC 32374.</title>
        <authorList>
            <person name="Wang K."/>
        </authorList>
    </citation>
    <scope>NUCLEOTIDE SEQUENCE [LARGE SCALE GENOMIC DNA]</scope>
    <source>
        <strain evidence="2 3">MKG-38</strain>
    </source>
</reference>
<evidence type="ECO:0000256" key="1">
    <source>
        <dbReference type="SAM" id="SignalP"/>
    </source>
</evidence>